<proteinExistence type="predicted"/>
<comment type="caution">
    <text evidence="1">The sequence shown here is derived from an EMBL/GenBank/DDBJ whole genome shotgun (WGS) entry which is preliminary data.</text>
</comment>
<sequence length="198" mass="22386">SDIIRQIALGCGADHPEASSSTRLRKHMATISKVLNLKDNEMDDFLGHDIRVHRQYNRLPEGTLKLAKISKVLLAMERGQLSQFKGRNLDVILIDPQVKTGLRNYGKARGELICYESLLSQLLITFILLRIFTKPTEKVVTEEIQAVEKTQMDYISSGKVPGKGQCMQCKSPAALQGRGWKAVKFYVKNRIDSMKRKI</sequence>
<dbReference type="AlphaFoldDB" id="A0A8T0C0I3"/>
<dbReference type="EMBL" id="JABFDY010000001">
    <property type="protein sequence ID" value="KAF7711707.1"/>
    <property type="molecule type" value="Genomic_DNA"/>
</dbReference>
<keyword evidence="2" id="KW-1185">Reference proteome</keyword>
<reference evidence="1" key="1">
    <citation type="submission" date="2020-08" db="EMBL/GenBank/DDBJ databases">
        <title>Chromosome-level assembly of Southern catfish (Silurus meridionalis) provides insights into visual adaptation to the nocturnal and benthic lifestyles.</title>
        <authorList>
            <person name="Zhang Y."/>
            <person name="Wang D."/>
            <person name="Peng Z."/>
        </authorList>
    </citation>
    <scope>NUCLEOTIDE SEQUENCE</scope>
    <source>
        <strain evidence="1">SWU-2019-XX</strain>
        <tissue evidence="1">Muscle</tissue>
    </source>
</reference>
<evidence type="ECO:0000313" key="2">
    <source>
        <dbReference type="Proteomes" id="UP000606274"/>
    </source>
</evidence>
<organism evidence="1 2">
    <name type="scientific">Silurus meridionalis</name>
    <name type="common">Southern catfish</name>
    <name type="synonym">Silurus soldatovi meridionalis</name>
    <dbReference type="NCBI Taxonomy" id="175797"/>
    <lineage>
        <taxon>Eukaryota</taxon>
        <taxon>Metazoa</taxon>
        <taxon>Chordata</taxon>
        <taxon>Craniata</taxon>
        <taxon>Vertebrata</taxon>
        <taxon>Euteleostomi</taxon>
        <taxon>Actinopterygii</taxon>
        <taxon>Neopterygii</taxon>
        <taxon>Teleostei</taxon>
        <taxon>Ostariophysi</taxon>
        <taxon>Siluriformes</taxon>
        <taxon>Siluridae</taxon>
        <taxon>Silurus</taxon>
    </lineage>
</organism>
<name>A0A8T0C0I3_SILME</name>
<protein>
    <submittedName>
        <fullName evidence="1">Uncharacterized protein</fullName>
    </submittedName>
</protein>
<dbReference type="PANTHER" id="PTHR33480:SF5">
    <property type="entry name" value="SI:DKEY-51D8.9"/>
    <property type="match status" value="1"/>
</dbReference>
<feature type="non-terminal residue" evidence="1">
    <location>
        <position position="1"/>
    </location>
</feature>
<dbReference type="Proteomes" id="UP000606274">
    <property type="component" value="Unassembled WGS sequence"/>
</dbReference>
<gene>
    <name evidence="1" type="ORF">HF521_000718</name>
</gene>
<dbReference type="PANTHER" id="PTHR33480">
    <property type="entry name" value="SET DOMAIN-CONTAINING PROTEIN-RELATED"/>
    <property type="match status" value="1"/>
</dbReference>
<evidence type="ECO:0000313" key="1">
    <source>
        <dbReference type="EMBL" id="KAF7711707.1"/>
    </source>
</evidence>
<accession>A0A8T0C0I3</accession>